<dbReference type="HOGENOM" id="CLU_036335_0_0_1"/>
<dbReference type="OrthoDB" id="5804276at2759"/>
<accession>G0M8S8</accession>
<dbReference type="AlphaFoldDB" id="G0M8S8"/>
<proteinExistence type="predicted"/>
<feature type="transmembrane region" description="Helical" evidence="1">
    <location>
        <begin position="129"/>
        <end position="150"/>
    </location>
</feature>
<dbReference type="eggNOG" id="ENOG502R3HH">
    <property type="taxonomic scope" value="Eukaryota"/>
</dbReference>
<dbReference type="FunCoup" id="G0M8S8">
    <property type="interactions" value="13"/>
</dbReference>
<dbReference type="SUPFAM" id="SSF81321">
    <property type="entry name" value="Family A G protein-coupled receptor-like"/>
    <property type="match status" value="1"/>
</dbReference>
<feature type="transmembrane region" description="Helical" evidence="1">
    <location>
        <begin position="12"/>
        <end position="32"/>
    </location>
</feature>
<keyword evidence="1" id="KW-0472">Membrane</keyword>
<keyword evidence="3" id="KW-1185">Reference proteome</keyword>
<evidence type="ECO:0000256" key="1">
    <source>
        <dbReference type="SAM" id="Phobius"/>
    </source>
</evidence>
<dbReference type="STRING" id="135651.G0M8S8"/>
<evidence type="ECO:0000313" key="2">
    <source>
        <dbReference type="EMBL" id="EGT30857.1"/>
    </source>
</evidence>
<dbReference type="PANTHER" id="PTHR45907">
    <property type="entry name" value="SERPENTINE RECEPTOR, CLASS J"/>
    <property type="match status" value="1"/>
</dbReference>
<sequence length="333" mass="38714">MTVLDDWVYHYVPRTFCAFAFLVNPVFVYFIFTEKKAKFGNYRYLLLFFAVFNLIYSVVNVIVPLDIHSYRYCFFLITKHGWFVENTELNFQMMIGRCFLVAASYAVLLIHFIYRYLAINNSSLTRAKFPLYMAMSVFVFGLYFGVWHAICYFPGRANLEIRQYIREEFNETYGANSMDFNMLGALFNEGSDETRLRSWMAVMMWTSVSTASIIIFFDFGKNGGLRKLTVNASKRTSKFQVELLRALIVQTVIPIFISFSPCLICWYSPMFEIQLARGFNYLEANALGVLAFVDPVAIIMCLPIFRQRILSFFCRNSKSFLAAKSSSEQPHTN</sequence>
<dbReference type="Pfam" id="PF10319">
    <property type="entry name" value="7TM_GPCR_Srj"/>
    <property type="match status" value="1"/>
</dbReference>
<feature type="transmembrane region" description="Helical" evidence="1">
    <location>
        <begin position="44"/>
        <end position="63"/>
    </location>
</feature>
<gene>
    <name evidence="2" type="ORF">CAEBREN_25791</name>
</gene>
<dbReference type="PANTHER" id="PTHR45907:SF24">
    <property type="entry name" value="SERPENTINE RECEPTOR, CLASS J-RELATED"/>
    <property type="match status" value="1"/>
</dbReference>
<feature type="transmembrane region" description="Helical" evidence="1">
    <location>
        <begin position="243"/>
        <end position="266"/>
    </location>
</feature>
<feature type="transmembrane region" description="Helical" evidence="1">
    <location>
        <begin position="94"/>
        <end position="117"/>
    </location>
</feature>
<evidence type="ECO:0000313" key="3">
    <source>
        <dbReference type="Proteomes" id="UP000008068"/>
    </source>
</evidence>
<dbReference type="InterPro" id="IPR019423">
    <property type="entry name" value="7TM_GPCR_serpentine_rcpt_Srj"/>
</dbReference>
<keyword evidence="1" id="KW-0812">Transmembrane</keyword>
<feature type="transmembrane region" description="Helical" evidence="1">
    <location>
        <begin position="196"/>
        <end position="217"/>
    </location>
</feature>
<protein>
    <submittedName>
        <fullName evidence="2">Uncharacterized protein</fullName>
    </submittedName>
</protein>
<dbReference type="EMBL" id="GL379787">
    <property type="protein sequence ID" value="EGT30857.1"/>
    <property type="molecule type" value="Genomic_DNA"/>
</dbReference>
<dbReference type="Proteomes" id="UP000008068">
    <property type="component" value="Unassembled WGS sequence"/>
</dbReference>
<dbReference type="OMA" id="YRYLAIH"/>
<keyword evidence="1" id="KW-1133">Transmembrane helix</keyword>
<organism evidence="3">
    <name type="scientific">Caenorhabditis brenneri</name>
    <name type="common">Nematode worm</name>
    <dbReference type="NCBI Taxonomy" id="135651"/>
    <lineage>
        <taxon>Eukaryota</taxon>
        <taxon>Metazoa</taxon>
        <taxon>Ecdysozoa</taxon>
        <taxon>Nematoda</taxon>
        <taxon>Chromadorea</taxon>
        <taxon>Rhabditida</taxon>
        <taxon>Rhabditina</taxon>
        <taxon>Rhabditomorpha</taxon>
        <taxon>Rhabditoidea</taxon>
        <taxon>Rhabditidae</taxon>
        <taxon>Peloderinae</taxon>
        <taxon>Caenorhabditis</taxon>
    </lineage>
</organism>
<dbReference type="InParanoid" id="G0M8S8"/>
<name>G0M8S8_CAEBE</name>
<reference evidence="3" key="1">
    <citation type="submission" date="2011-07" db="EMBL/GenBank/DDBJ databases">
        <authorList>
            <consortium name="Caenorhabditis brenneri Sequencing and Analysis Consortium"/>
            <person name="Wilson R.K."/>
        </authorList>
    </citation>
    <scope>NUCLEOTIDE SEQUENCE [LARGE SCALE GENOMIC DNA]</scope>
    <source>
        <strain evidence="3">PB2801</strain>
    </source>
</reference>
<feature type="transmembrane region" description="Helical" evidence="1">
    <location>
        <begin position="286"/>
        <end position="305"/>
    </location>
</feature>